<dbReference type="PANTHER" id="PTHR32061">
    <property type="entry name" value="NMDA RECEPTOR SYNAPTONUCLEAR SIGNALING AND NEURONAL MIGRATION FACTOR"/>
    <property type="match status" value="1"/>
</dbReference>
<keyword evidence="3" id="KW-1185">Reference proteome</keyword>
<dbReference type="InterPro" id="IPR033374">
    <property type="entry name" value="NSMF"/>
</dbReference>
<evidence type="ECO:0000256" key="1">
    <source>
        <dbReference type="SAM" id="MobiDB-lite"/>
    </source>
</evidence>
<dbReference type="AlphaFoldDB" id="A0AAD9BIN4"/>
<feature type="region of interest" description="Disordered" evidence="1">
    <location>
        <begin position="120"/>
        <end position="272"/>
    </location>
</feature>
<feature type="compositionally biased region" description="Polar residues" evidence="1">
    <location>
        <begin position="134"/>
        <end position="147"/>
    </location>
</feature>
<gene>
    <name evidence="2" type="ORF">KUDE01_022909</name>
</gene>
<sequence length="632" mass="71401">RNIRRAARAFGEYLSHTHPENRNGSAHLLCETLVGPDPESQSDKIGPNNNNHLHPCSNTTKGCEDNRDPGQRSFSAEEDQQKSVECTLQPARVYTITTQRGMLMSSGRGSKESLELDVLKEKSGSGGGASRSGLTQGSPSSATSSPTQHHHASSSRGNNHHHRNHHDPHHGNHHHHGLSGTTSSSGGASGSSSSNPQQQSSATSVSAHNIRGWGEGGKGEAECSGLACESCSGAPSRSQGSLDLESASREAGKQHRRLERMAGGGKEDTNWFPKENMFSFQTATTTMQAAFRGFVQRKRREREQDSAEVIQRNFRKHLRMVGSRRMKAQTFAERRSKSFSRSWSDPTPVKSDAQHDSGDMQASCGTLDEGGQDDNLDWEEEREMERLACEGDDFVPPKIMLISSKVPKAEYVPTIIRRDDPSIIPILYDHEHATFDDILEEIEKKLTAYRRGSKFWRMLIFCQGGPGHLYLLKNKVATFAKVEKEEDMSQLTEEIRQQSLWTMFMDDIVICCEKREQVRDSAKRWRDSPESRQQEHLEVAEFWRRLSRFMSKVNPEPNLIHIMGCYVLGNPNGEKLFQKLKNLMRPYSVEFGSPLELSAQGKELIELYFDFRLYRLWKTRQHSKHLDYEEFL</sequence>
<feature type="compositionally biased region" description="Polar residues" evidence="1">
    <location>
        <begin position="47"/>
        <end position="61"/>
    </location>
</feature>
<evidence type="ECO:0000313" key="2">
    <source>
        <dbReference type="EMBL" id="KAK1884595.1"/>
    </source>
</evidence>
<feature type="compositionally biased region" description="Low complexity" evidence="1">
    <location>
        <begin position="178"/>
        <end position="204"/>
    </location>
</feature>
<proteinExistence type="predicted"/>
<dbReference type="GO" id="GO:2001222">
    <property type="term" value="P:regulation of neuron migration"/>
    <property type="evidence" value="ECO:0007669"/>
    <property type="project" value="InterPro"/>
</dbReference>
<feature type="region of interest" description="Disordered" evidence="1">
    <location>
        <begin position="37"/>
        <end position="84"/>
    </location>
</feature>
<dbReference type="PROSITE" id="PS50096">
    <property type="entry name" value="IQ"/>
    <property type="match status" value="1"/>
</dbReference>
<protein>
    <submittedName>
        <fullName evidence="2">NMDA receptor synaptonuclear signaling and neuronal migration factor</fullName>
    </submittedName>
</protein>
<comment type="caution">
    <text evidence="2">The sequence shown here is derived from an EMBL/GenBank/DDBJ whole genome shotgun (WGS) entry which is preliminary data.</text>
</comment>
<accession>A0AAD9BIN4</accession>
<dbReference type="EMBL" id="JASDAP010000022">
    <property type="protein sequence ID" value="KAK1884595.1"/>
    <property type="molecule type" value="Genomic_DNA"/>
</dbReference>
<reference evidence="2" key="1">
    <citation type="submission" date="2023-04" db="EMBL/GenBank/DDBJ databases">
        <title>Chromosome-level genome of Chaenocephalus aceratus.</title>
        <authorList>
            <person name="Park H."/>
        </authorList>
    </citation>
    <scope>NUCLEOTIDE SEQUENCE</scope>
    <source>
        <strain evidence="2">DE</strain>
        <tissue evidence="2">Muscle</tissue>
    </source>
</reference>
<evidence type="ECO:0000313" key="3">
    <source>
        <dbReference type="Proteomes" id="UP001228049"/>
    </source>
</evidence>
<dbReference type="GO" id="GO:0048168">
    <property type="term" value="P:regulation of neuronal synaptic plasticity"/>
    <property type="evidence" value="ECO:0007669"/>
    <property type="project" value="InterPro"/>
</dbReference>
<dbReference type="Gene3D" id="1.20.5.190">
    <property type="match status" value="1"/>
</dbReference>
<name>A0AAD9BIN4_DISEL</name>
<feature type="region of interest" description="Disordered" evidence="1">
    <location>
        <begin position="325"/>
        <end position="371"/>
    </location>
</feature>
<feature type="non-terminal residue" evidence="2">
    <location>
        <position position="632"/>
    </location>
</feature>
<keyword evidence="2" id="KW-0675">Receptor</keyword>
<organism evidence="2 3">
    <name type="scientific">Dissostichus eleginoides</name>
    <name type="common">Patagonian toothfish</name>
    <name type="synonym">Dissostichus amissus</name>
    <dbReference type="NCBI Taxonomy" id="100907"/>
    <lineage>
        <taxon>Eukaryota</taxon>
        <taxon>Metazoa</taxon>
        <taxon>Chordata</taxon>
        <taxon>Craniata</taxon>
        <taxon>Vertebrata</taxon>
        <taxon>Euteleostomi</taxon>
        <taxon>Actinopterygii</taxon>
        <taxon>Neopterygii</taxon>
        <taxon>Teleostei</taxon>
        <taxon>Neoteleostei</taxon>
        <taxon>Acanthomorphata</taxon>
        <taxon>Eupercaria</taxon>
        <taxon>Perciformes</taxon>
        <taxon>Notothenioidei</taxon>
        <taxon>Nototheniidae</taxon>
        <taxon>Dissostichus</taxon>
    </lineage>
</organism>
<feature type="compositionally biased region" description="Basic residues" evidence="1">
    <location>
        <begin position="148"/>
        <end position="177"/>
    </location>
</feature>
<dbReference type="Proteomes" id="UP001228049">
    <property type="component" value="Unassembled WGS sequence"/>
</dbReference>